<dbReference type="SUPFAM" id="SSF55658">
    <property type="entry name" value="L9 N-domain-like"/>
    <property type="match status" value="1"/>
</dbReference>
<proteinExistence type="inferred from homology"/>
<evidence type="ECO:0000256" key="5">
    <source>
        <dbReference type="ARBA" id="ARBA00023274"/>
    </source>
</evidence>
<comment type="similarity">
    <text evidence="1 7">Belongs to the bacterial ribosomal protein bL9 family.</text>
</comment>
<dbReference type="NCBIfam" id="TIGR00158">
    <property type="entry name" value="L9"/>
    <property type="match status" value="1"/>
</dbReference>
<evidence type="ECO:0000256" key="7">
    <source>
        <dbReference type="HAMAP-Rule" id="MF_00503"/>
    </source>
</evidence>
<dbReference type="GO" id="GO:0003735">
    <property type="term" value="F:structural constituent of ribosome"/>
    <property type="evidence" value="ECO:0007669"/>
    <property type="project" value="InterPro"/>
</dbReference>
<evidence type="ECO:0000256" key="6">
    <source>
        <dbReference type="ARBA" id="ARBA00035292"/>
    </source>
</evidence>
<dbReference type="InterPro" id="IPR036791">
    <property type="entry name" value="Ribosomal_bL9_C_sf"/>
</dbReference>
<organism evidence="9 10">
    <name type="scientific">Lautropia dentalis</name>
    <dbReference type="NCBI Taxonomy" id="2490857"/>
    <lineage>
        <taxon>Bacteria</taxon>
        <taxon>Pseudomonadati</taxon>
        <taxon>Pseudomonadota</taxon>
        <taxon>Betaproteobacteria</taxon>
        <taxon>Burkholderiales</taxon>
        <taxon>Burkholderiaceae</taxon>
        <taxon>Lautropia</taxon>
    </lineage>
</organism>
<dbReference type="RefSeq" id="WP_125095563.1">
    <property type="nucleotide sequence ID" value="NZ_RRUE01000001.1"/>
</dbReference>
<gene>
    <name evidence="7" type="primary">rplI</name>
    <name evidence="9" type="ORF">EHV23_06135</name>
</gene>
<evidence type="ECO:0000313" key="9">
    <source>
        <dbReference type="EMBL" id="RRN46137.1"/>
    </source>
</evidence>
<dbReference type="HAMAP" id="MF_00503">
    <property type="entry name" value="Ribosomal_bL9"/>
    <property type="match status" value="1"/>
</dbReference>
<dbReference type="Pfam" id="PF01281">
    <property type="entry name" value="Ribosomal_L9_N"/>
    <property type="match status" value="1"/>
</dbReference>
<keyword evidence="10" id="KW-1185">Reference proteome</keyword>
<comment type="function">
    <text evidence="7">Binds to the 23S rRNA.</text>
</comment>
<dbReference type="InterPro" id="IPR036935">
    <property type="entry name" value="Ribosomal_bL9_N_sf"/>
</dbReference>
<dbReference type="Proteomes" id="UP000270261">
    <property type="component" value="Unassembled WGS sequence"/>
</dbReference>
<sequence>MQIILLEKVVNLGQLGDVVKVRDGYARNYLIPQGKARRATQAAVAEFEARRAELERIQAEKLAAAQAEGEKLAGRQFSLTEKSGVDGRLFGSVTNANIADALHQAGFASVQKSMVRIPEGHIKTIGEHPVQVALHTDVLVDITINVIGDHA</sequence>
<dbReference type="InterPro" id="IPR009027">
    <property type="entry name" value="Ribosomal_bL9/RNase_H1_N"/>
</dbReference>
<dbReference type="SUPFAM" id="SSF55653">
    <property type="entry name" value="Ribosomal protein L9 C-domain"/>
    <property type="match status" value="1"/>
</dbReference>
<evidence type="ECO:0000256" key="2">
    <source>
        <dbReference type="ARBA" id="ARBA00022730"/>
    </source>
</evidence>
<dbReference type="InterPro" id="IPR020070">
    <property type="entry name" value="Ribosomal_bL9_N"/>
</dbReference>
<keyword evidence="3 7" id="KW-0694">RNA-binding</keyword>
<dbReference type="Gene3D" id="3.10.430.100">
    <property type="entry name" value="Ribosomal protein L9, C-terminal domain"/>
    <property type="match status" value="1"/>
</dbReference>
<evidence type="ECO:0000256" key="4">
    <source>
        <dbReference type="ARBA" id="ARBA00022980"/>
    </source>
</evidence>
<dbReference type="GO" id="GO:0019843">
    <property type="term" value="F:rRNA binding"/>
    <property type="evidence" value="ECO:0007669"/>
    <property type="project" value="UniProtKB-UniRule"/>
</dbReference>
<dbReference type="InterPro" id="IPR020069">
    <property type="entry name" value="Ribosomal_bL9_C"/>
</dbReference>
<feature type="domain" description="Ribosomal protein L9" evidence="8">
    <location>
        <begin position="13"/>
        <end position="40"/>
    </location>
</feature>
<dbReference type="Pfam" id="PF03948">
    <property type="entry name" value="Ribosomal_L9_C"/>
    <property type="match status" value="1"/>
</dbReference>
<dbReference type="GO" id="GO:0005840">
    <property type="term" value="C:ribosome"/>
    <property type="evidence" value="ECO:0007669"/>
    <property type="project" value="UniProtKB-KW"/>
</dbReference>
<dbReference type="PANTHER" id="PTHR21368">
    <property type="entry name" value="50S RIBOSOMAL PROTEIN L9"/>
    <property type="match status" value="1"/>
</dbReference>
<name>A0A426FTY3_9BURK</name>
<evidence type="ECO:0000313" key="10">
    <source>
        <dbReference type="Proteomes" id="UP000270261"/>
    </source>
</evidence>
<dbReference type="GO" id="GO:1990904">
    <property type="term" value="C:ribonucleoprotein complex"/>
    <property type="evidence" value="ECO:0007669"/>
    <property type="project" value="UniProtKB-KW"/>
</dbReference>
<dbReference type="AlphaFoldDB" id="A0A426FTY3"/>
<evidence type="ECO:0000259" key="8">
    <source>
        <dbReference type="PROSITE" id="PS00651"/>
    </source>
</evidence>
<dbReference type="InterPro" id="IPR000244">
    <property type="entry name" value="Ribosomal_bL9"/>
</dbReference>
<dbReference type="EMBL" id="RRUE01000001">
    <property type="protein sequence ID" value="RRN46137.1"/>
    <property type="molecule type" value="Genomic_DNA"/>
</dbReference>
<keyword evidence="4 7" id="KW-0689">Ribosomal protein</keyword>
<keyword evidence="2 7" id="KW-0699">rRNA-binding</keyword>
<comment type="caution">
    <text evidence="9">The sequence shown here is derived from an EMBL/GenBank/DDBJ whole genome shotgun (WGS) entry which is preliminary data.</text>
</comment>
<reference evidence="9 10" key="1">
    <citation type="submission" date="2018-11" db="EMBL/GenBank/DDBJ databases">
        <title>Genome sequencing of Lautropia sp. KCOM 2505 (= ChDC F240).</title>
        <authorList>
            <person name="Kook J.-K."/>
            <person name="Park S.-N."/>
            <person name="Lim Y.K."/>
        </authorList>
    </citation>
    <scope>NUCLEOTIDE SEQUENCE [LARGE SCALE GENOMIC DNA]</scope>
    <source>
        <strain evidence="9 10">KCOM 2505</strain>
    </source>
</reference>
<dbReference type="InterPro" id="IPR020594">
    <property type="entry name" value="Ribosomal_bL9_bac/chp"/>
</dbReference>
<dbReference type="Gene3D" id="3.40.5.10">
    <property type="entry name" value="Ribosomal protein L9, N-terminal domain"/>
    <property type="match status" value="1"/>
</dbReference>
<evidence type="ECO:0000256" key="3">
    <source>
        <dbReference type="ARBA" id="ARBA00022884"/>
    </source>
</evidence>
<protein>
    <recommendedName>
        <fullName evidence="6 7">Large ribosomal subunit protein bL9</fullName>
    </recommendedName>
</protein>
<dbReference type="PROSITE" id="PS00651">
    <property type="entry name" value="RIBOSOMAL_L9"/>
    <property type="match status" value="1"/>
</dbReference>
<dbReference type="OrthoDB" id="9788336at2"/>
<accession>A0A426FTY3</accession>
<evidence type="ECO:0000256" key="1">
    <source>
        <dbReference type="ARBA" id="ARBA00010605"/>
    </source>
</evidence>
<dbReference type="GO" id="GO:0006412">
    <property type="term" value="P:translation"/>
    <property type="evidence" value="ECO:0007669"/>
    <property type="project" value="UniProtKB-UniRule"/>
</dbReference>
<keyword evidence="5 7" id="KW-0687">Ribonucleoprotein</keyword>